<gene>
    <name evidence="5" type="ORF">SMB34_07960</name>
</gene>
<protein>
    <submittedName>
        <fullName evidence="5">AraC family transcriptional regulator</fullName>
    </submittedName>
</protein>
<dbReference type="PRINTS" id="PR00032">
    <property type="entry name" value="HTHARAC"/>
</dbReference>
<evidence type="ECO:0000313" key="5">
    <source>
        <dbReference type="EMBL" id="KEO52565.1"/>
    </source>
</evidence>
<keyword evidence="2" id="KW-0238">DNA-binding</keyword>
<dbReference type="Gene3D" id="1.10.10.60">
    <property type="entry name" value="Homeodomain-like"/>
    <property type="match status" value="1"/>
</dbReference>
<name>A0ABR4TKS4_9PROT</name>
<proteinExistence type="predicted"/>
<evidence type="ECO:0000256" key="3">
    <source>
        <dbReference type="ARBA" id="ARBA00023163"/>
    </source>
</evidence>
<dbReference type="EMBL" id="AUNC01000045">
    <property type="protein sequence ID" value="KEO52565.1"/>
    <property type="molecule type" value="Genomic_DNA"/>
</dbReference>
<accession>A0ABR4TKS4</accession>
<comment type="caution">
    <text evidence="5">The sequence shown here is derived from an EMBL/GenBank/DDBJ whole genome shotgun (WGS) entry which is preliminary data.</text>
</comment>
<evidence type="ECO:0000313" key="6">
    <source>
        <dbReference type="Proteomes" id="UP000027463"/>
    </source>
</evidence>
<evidence type="ECO:0000256" key="2">
    <source>
        <dbReference type="ARBA" id="ARBA00023125"/>
    </source>
</evidence>
<evidence type="ECO:0000259" key="4">
    <source>
        <dbReference type="PROSITE" id="PS01124"/>
    </source>
</evidence>
<dbReference type="PANTHER" id="PTHR43280:SF32">
    <property type="entry name" value="TRANSCRIPTIONAL REGULATORY PROTEIN"/>
    <property type="match status" value="1"/>
</dbReference>
<dbReference type="PANTHER" id="PTHR43280">
    <property type="entry name" value="ARAC-FAMILY TRANSCRIPTIONAL REGULATOR"/>
    <property type="match status" value="1"/>
</dbReference>
<organism evidence="5 6">
    <name type="scientific">Thalassospira permensis NBRC 106175</name>
    <dbReference type="NCBI Taxonomy" id="1353532"/>
    <lineage>
        <taxon>Bacteria</taxon>
        <taxon>Pseudomonadati</taxon>
        <taxon>Pseudomonadota</taxon>
        <taxon>Alphaproteobacteria</taxon>
        <taxon>Rhodospirillales</taxon>
        <taxon>Thalassospiraceae</taxon>
        <taxon>Thalassospira</taxon>
    </lineage>
</organism>
<sequence length="331" mass="36506">MFQGQKGMVSPVIAKNQHPEAFGIQPFDDPVPVTTQAVMYRFDHALSSQEWVMNDRARRDRCHAVLMLSGRAHIRLRQGTIDCHAPALVWLPLGETQAISVNAGADGYLLSAADDLVARHCGGSSTGTSVPPLPGGGLPLRFAADTVHNVTPAEGSNNLTLLARSFDAIRAELMQNGLGAGIVVGAHLQIILTMVLRLAKGMIEQRDKHRPGSITFQRFLQVLELHFREHWNIADYAAALGVSERRLGSAAMRATGKPPLTLVHERVIREACMRLEQSPLAVAQIAYGLGFRDPAYFSRFFKRYMGEAPGAYRRLRRAEERARDHTFAAWP</sequence>
<dbReference type="Pfam" id="PF12833">
    <property type="entry name" value="HTH_18"/>
    <property type="match status" value="1"/>
</dbReference>
<evidence type="ECO:0000256" key="1">
    <source>
        <dbReference type="ARBA" id="ARBA00023015"/>
    </source>
</evidence>
<dbReference type="PROSITE" id="PS01124">
    <property type="entry name" value="HTH_ARAC_FAMILY_2"/>
    <property type="match status" value="1"/>
</dbReference>
<dbReference type="SUPFAM" id="SSF46689">
    <property type="entry name" value="Homeodomain-like"/>
    <property type="match status" value="1"/>
</dbReference>
<dbReference type="InterPro" id="IPR018060">
    <property type="entry name" value="HTH_AraC"/>
</dbReference>
<dbReference type="SMART" id="SM00342">
    <property type="entry name" value="HTH_ARAC"/>
    <property type="match status" value="1"/>
</dbReference>
<reference evidence="5 6" key="1">
    <citation type="submission" date="2013-07" db="EMBL/GenBank/DDBJ databases">
        <title>Thalassospira permensis NBRC 106175 Genome Sequencing.</title>
        <authorList>
            <person name="Lai Q."/>
            <person name="Shao Z."/>
        </authorList>
    </citation>
    <scope>NUCLEOTIDE SEQUENCE [LARGE SCALE GENOMIC DNA]</scope>
    <source>
        <strain evidence="5 6">NBRC 106175</strain>
    </source>
</reference>
<dbReference type="Proteomes" id="UP000027463">
    <property type="component" value="Unassembled WGS sequence"/>
</dbReference>
<dbReference type="InterPro" id="IPR009057">
    <property type="entry name" value="Homeodomain-like_sf"/>
</dbReference>
<keyword evidence="3" id="KW-0804">Transcription</keyword>
<feature type="domain" description="HTH araC/xylS-type" evidence="4">
    <location>
        <begin position="217"/>
        <end position="315"/>
    </location>
</feature>
<keyword evidence="1" id="KW-0805">Transcription regulation</keyword>
<keyword evidence="6" id="KW-1185">Reference proteome</keyword>
<dbReference type="InterPro" id="IPR020449">
    <property type="entry name" value="Tscrpt_reg_AraC-type_HTH"/>
</dbReference>